<keyword evidence="6" id="KW-0285">Flavoprotein</keyword>
<accession>A0AAU2JSF4</accession>
<dbReference type="Pfam" id="PF13434">
    <property type="entry name" value="Lys_Orn_oxgnase"/>
    <property type="match status" value="1"/>
</dbReference>
<evidence type="ECO:0000256" key="13">
    <source>
        <dbReference type="ARBA" id="ARBA00032493"/>
    </source>
</evidence>
<proteinExistence type="inferred from homology"/>
<evidence type="ECO:0000256" key="3">
    <source>
        <dbReference type="ARBA" id="ARBA00007588"/>
    </source>
</evidence>
<gene>
    <name evidence="16" type="ORF">OG327_15960</name>
</gene>
<evidence type="ECO:0000256" key="10">
    <source>
        <dbReference type="ARBA" id="ARBA00023033"/>
    </source>
</evidence>
<evidence type="ECO:0000256" key="15">
    <source>
        <dbReference type="ARBA" id="ARBA00048407"/>
    </source>
</evidence>
<dbReference type="SUPFAM" id="SSF51905">
    <property type="entry name" value="FAD/NAD(P)-binding domain"/>
    <property type="match status" value="1"/>
</dbReference>
<keyword evidence="9" id="KW-0560">Oxidoreductase</keyword>
<evidence type="ECO:0000256" key="6">
    <source>
        <dbReference type="ARBA" id="ARBA00022630"/>
    </source>
</evidence>
<comment type="cofactor">
    <cofactor evidence="1">
        <name>FAD</name>
        <dbReference type="ChEBI" id="CHEBI:57692"/>
    </cofactor>
</comment>
<evidence type="ECO:0000256" key="4">
    <source>
        <dbReference type="ARBA" id="ARBA00013076"/>
    </source>
</evidence>
<dbReference type="Gene3D" id="3.50.50.60">
    <property type="entry name" value="FAD/NAD(P)-binding domain"/>
    <property type="match status" value="1"/>
</dbReference>
<evidence type="ECO:0000256" key="8">
    <source>
        <dbReference type="ARBA" id="ARBA00022857"/>
    </source>
</evidence>
<evidence type="ECO:0000256" key="7">
    <source>
        <dbReference type="ARBA" id="ARBA00022827"/>
    </source>
</evidence>
<dbReference type="PANTHER" id="PTHR42802:SF1">
    <property type="entry name" value="L-ORNITHINE N(5)-MONOOXYGENASE"/>
    <property type="match status" value="1"/>
</dbReference>
<dbReference type="PANTHER" id="PTHR42802">
    <property type="entry name" value="MONOOXYGENASE"/>
    <property type="match status" value="1"/>
</dbReference>
<keyword evidence="8" id="KW-0521">NADP</keyword>
<protein>
    <recommendedName>
        <fullName evidence="5">L-lysine N6-monooxygenase MbtG</fullName>
        <ecNumber evidence="4">1.14.13.59</ecNumber>
    </recommendedName>
    <alternativeName>
        <fullName evidence="14">Lysine 6-N-hydroxylase</fullName>
    </alternativeName>
    <alternativeName>
        <fullName evidence="13">Lysine N6-hydroxylase</fullName>
    </alternativeName>
    <alternativeName>
        <fullName evidence="11">Lysine-N-oxygenase</fullName>
    </alternativeName>
    <alternativeName>
        <fullName evidence="12">Mycobactin synthase protein G</fullName>
    </alternativeName>
</protein>
<evidence type="ECO:0000256" key="9">
    <source>
        <dbReference type="ARBA" id="ARBA00023002"/>
    </source>
</evidence>
<comment type="catalytic activity">
    <reaction evidence="15">
        <text>L-lysine + NADPH + O2 = N(6)-hydroxy-L-lysine + NADP(+) + H2O</text>
        <dbReference type="Rhea" id="RHEA:23228"/>
        <dbReference type="ChEBI" id="CHEBI:15377"/>
        <dbReference type="ChEBI" id="CHEBI:15379"/>
        <dbReference type="ChEBI" id="CHEBI:32551"/>
        <dbReference type="ChEBI" id="CHEBI:57783"/>
        <dbReference type="ChEBI" id="CHEBI:57820"/>
        <dbReference type="ChEBI" id="CHEBI:58349"/>
        <dbReference type="EC" id="1.14.13.59"/>
    </reaction>
</comment>
<evidence type="ECO:0000256" key="14">
    <source>
        <dbReference type="ARBA" id="ARBA00032738"/>
    </source>
</evidence>
<dbReference type="InterPro" id="IPR025700">
    <property type="entry name" value="Lys/Orn_oxygenase"/>
</dbReference>
<dbReference type="EC" id="1.14.13.59" evidence="4"/>
<keyword evidence="10 16" id="KW-0503">Monooxygenase</keyword>
<dbReference type="PRINTS" id="PR00368">
    <property type="entry name" value="FADPNR"/>
</dbReference>
<evidence type="ECO:0000256" key="12">
    <source>
        <dbReference type="ARBA" id="ARBA00031158"/>
    </source>
</evidence>
<dbReference type="GO" id="GO:0047091">
    <property type="term" value="F:L-lysine 6-monooxygenase (NADPH) activity"/>
    <property type="evidence" value="ECO:0007669"/>
    <property type="project" value="UniProtKB-EC"/>
</dbReference>
<comment type="pathway">
    <text evidence="2">Siderophore biosynthesis.</text>
</comment>
<reference evidence="16" key="1">
    <citation type="submission" date="2022-10" db="EMBL/GenBank/DDBJ databases">
        <title>The complete genomes of actinobacterial strains from the NBC collection.</title>
        <authorList>
            <person name="Joergensen T.S."/>
            <person name="Alvarez Arevalo M."/>
            <person name="Sterndorff E.B."/>
            <person name="Faurdal D."/>
            <person name="Vuksanovic O."/>
            <person name="Mourched A.-S."/>
            <person name="Charusanti P."/>
            <person name="Shaw S."/>
            <person name="Blin K."/>
            <person name="Weber T."/>
        </authorList>
    </citation>
    <scope>NUCLEOTIDE SEQUENCE</scope>
    <source>
        <strain evidence="16">NBC_00049</strain>
    </source>
</reference>
<evidence type="ECO:0000256" key="2">
    <source>
        <dbReference type="ARBA" id="ARBA00004924"/>
    </source>
</evidence>
<evidence type="ECO:0000313" key="16">
    <source>
        <dbReference type="EMBL" id="WTU74686.1"/>
    </source>
</evidence>
<evidence type="ECO:0000256" key="5">
    <source>
        <dbReference type="ARBA" id="ARBA00016406"/>
    </source>
</evidence>
<comment type="similarity">
    <text evidence="3">Belongs to the lysine N(6)-hydroxylase/L-ornithine N(5)-oxygenase family.</text>
</comment>
<keyword evidence="7" id="KW-0274">FAD</keyword>
<evidence type="ECO:0000256" key="11">
    <source>
        <dbReference type="ARBA" id="ARBA00029939"/>
    </source>
</evidence>
<organism evidence="16">
    <name type="scientific">Streptomyces sp. NBC_00049</name>
    <dbReference type="NCBI Taxonomy" id="2903617"/>
    <lineage>
        <taxon>Bacteria</taxon>
        <taxon>Bacillati</taxon>
        <taxon>Actinomycetota</taxon>
        <taxon>Actinomycetes</taxon>
        <taxon>Kitasatosporales</taxon>
        <taxon>Streptomycetaceae</taxon>
        <taxon>Streptomyces</taxon>
    </lineage>
</organism>
<name>A0AAU2JSF4_9ACTN</name>
<sequence length="448" mass="49529">MSTTPKSHRTYDLVGVGIGPSNLSLAALTAQEPGISAVFLDRKEAFDWHPGMMLPDADMQVHWLKDLVTPVDPTNPHSFLAFLVETKRLYRLLVTGRTKVPRREFEQYCRWASERMDNLRFGVTTENIEWDGSAFLVHTTDGVLRARNVAAGTGLTAKLPQCAVGHDPERVFHAEQLLRKPRDFSGKRVAVVGGGQSGAEVVHYLLTSETQRPAKLLWGTRRANLLPLDDSPFVDELFLPDYSRYFHGLPEAEREDVVQRLRMASDGISLSTLQDIYRRLYDLELLEGAGQACRVLLDQHLTSLTRTPGGLLTTWQPARGGDPVEEEVDVVVCATGYEHGMSDLLLGLKDRLALQHGLPVVRSDFSLDWDGPADNRIFVQNAARREFGVADPNLSLLAWRSAVIANSLLGRERYDTGSVSTALDWDSASSAPEFHERSSGSSAAGQAA</sequence>
<dbReference type="InterPro" id="IPR036188">
    <property type="entry name" value="FAD/NAD-bd_sf"/>
</dbReference>
<dbReference type="AlphaFoldDB" id="A0AAU2JSF4"/>
<evidence type="ECO:0000256" key="1">
    <source>
        <dbReference type="ARBA" id="ARBA00001974"/>
    </source>
</evidence>
<dbReference type="EMBL" id="CP108264">
    <property type="protein sequence ID" value="WTU74686.1"/>
    <property type="molecule type" value="Genomic_DNA"/>
</dbReference>